<proteinExistence type="predicted"/>
<dbReference type="Proteomes" id="UP000072189">
    <property type="component" value="Unassembled WGS sequence"/>
</dbReference>
<comment type="caution">
    <text evidence="2">The sequence shown here is derived from an EMBL/GenBank/DDBJ whole genome shotgun (WGS) entry which is preliminary data.</text>
</comment>
<dbReference type="PATRIC" id="fig|2033.7.peg.522"/>
<evidence type="ECO:0000313" key="2">
    <source>
        <dbReference type="EMBL" id="KTS07125.1"/>
    </source>
</evidence>
<name>A0A147F304_MICTE</name>
<organism evidence="2 3">
    <name type="scientific">Microbacterium testaceum</name>
    <name type="common">Aureobacterium testaceum</name>
    <name type="synonym">Brevibacterium testaceum</name>
    <dbReference type="NCBI Taxonomy" id="2033"/>
    <lineage>
        <taxon>Bacteria</taxon>
        <taxon>Bacillati</taxon>
        <taxon>Actinomycetota</taxon>
        <taxon>Actinomycetes</taxon>
        <taxon>Micrococcales</taxon>
        <taxon>Microbacteriaceae</taxon>
        <taxon>Microbacterium</taxon>
    </lineage>
</organism>
<gene>
    <name evidence="2" type="ORF">RSA3_16605</name>
</gene>
<dbReference type="RefSeq" id="WP_206597834.1">
    <property type="nucleotide sequence ID" value="NZ_LDRV01000120.1"/>
</dbReference>
<feature type="region of interest" description="Disordered" evidence="1">
    <location>
        <begin position="1"/>
        <end position="61"/>
    </location>
</feature>
<feature type="compositionally biased region" description="Low complexity" evidence="1">
    <location>
        <begin position="26"/>
        <end position="61"/>
    </location>
</feature>
<feature type="non-terminal residue" evidence="2">
    <location>
        <position position="61"/>
    </location>
</feature>
<dbReference type="AlphaFoldDB" id="A0A147F304"/>
<accession>A0A147F304</accession>
<protein>
    <submittedName>
        <fullName evidence="2">Uncharacterized protein</fullName>
    </submittedName>
</protein>
<evidence type="ECO:0000313" key="3">
    <source>
        <dbReference type="Proteomes" id="UP000072189"/>
    </source>
</evidence>
<dbReference type="EMBL" id="LDRV01000120">
    <property type="protein sequence ID" value="KTS07125.1"/>
    <property type="molecule type" value="Genomic_DNA"/>
</dbReference>
<sequence>MALFSRRNKSDDRADTTIEPGEQPVDPAGPSDATDSADAGTDAAAPPTPSVTISTSSFRGV</sequence>
<reference evidence="2 3" key="1">
    <citation type="journal article" date="2016" name="Front. Microbiol.">
        <title>Genomic Resource of Rice Seed Associated Bacteria.</title>
        <authorList>
            <person name="Midha S."/>
            <person name="Bansal K."/>
            <person name="Sharma S."/>
            <person name="Kumar N."/>
            <person name="Patil P.P."/>
            <person name="Chaudhry V."/>
            <person name="Patil P.B."/>
        </authorList>
    </citation>
    <scope>NUCLEOTIDE SEQUENCE [LARGE SCALE GENOMIC DNA]</scope>
    <source>
        <strain evidence="2 3">RSA3</strain>
    </source>
</reference>
<evidence type="ECO:0000256" key="1">
    <source>
        <dbReference type="SAM" id="MobiDB-lite"/>
    </source>
</evidence>